<reference evidence="7 8" key="1">
    <citation type="submission" date="2023-01" db="EMBL/GenBank/DDBJ databases">
        <authorList>
            <person name="Kreplak J."/>
        </authorList>
    </citation>
    <scope>NUCLEOTIDE SEQUENCE [LARGE SCALE GENOMIC DNA]</scope>
</reference>
<evidence type="ECO:0000256" key="3">
    <source>
        <dbReference type="ARBA" id="ARBA00023163"/>
    </source>
</evidence>
<proteinExistence type="predicted"/>
<dbReference type="NCBIfam" id="TIGR01557">
    <property type="entry name" value="myb_SHAQKYF"/>
    <property type="match status" value="1"/>
</dbReference>
<name>A0AAV0Z504_VICFA</name>
<comment type="subcellular location">
    <subcellularLocation>
        <location evidence="1">Nucleus</location>
    </subcellularLocation>
</comment>
<keyword evidence="2" id="KW-0805">Transcription regulation</keyword>
<keyword evidence="8" id="KW-1185">Reference proteome</keyword>
<dbReference type="Gene3D" id="1.10.10.60">
    <property type="entry name" value="Homeodomain-like"/>
    <property type="match status" value="1"/>
</dbReference>
<dbReference type="InterPro" id="IPR009057">
    <property type="entry name" value="Homeodomain-like_sf"/>
</dbReference>
<dbReference type="AlphaFoldDB" id="A0AAV0Z504"/>
<dbReference type="InterPro" id="IPR006447">
    <property type="entry name" value="Myb_dom_plants"/>
</dbReference>
<protein>
    <recommendedName>
        <fullName evidence="6">Response regulatory domain-containing protein</fullName>
    </recommendedName>
</protein>
<sequence>MSKENNVSLISKALENGAAQYIAKPFCAEDFKDIWKYVLDAKKEKLFVESLFVKTEDKETLSHDTKRKKKGCKRKCIDEYQGEEEPQVVKKPKLVWTTYLHNLFLLAVKQIGLEKAVPKKILDIMNIPNLTRENVASHLQKYRIFLHDVAEKGMVGGISHRALRSRFASSLPMSLVKEFQTIRTNKLRTSTPEYLQSLSYRGRDENIALNPYNQFPTHRFDQFPYVQKRLTLQDSDKVRFGKSKLETDFVNYNVHGQNMFGVNPSSLSLFHAKNLFNDGASTSFSSYGSGQGFRPYSSSFMTRDLTFGDISYQNHGFMGNDSFNHINHGVKNQNLASLSLSSNILPQNVAYDPRNNKNPFGIQINNGLETVGTETMNIRGFSSVGNRVDTTNNNSFGLNNNIQNKNIVENEKKYNGSTFINKKRDFNQVVLLNKLYKGDCISPPAETTSCVLNESSINSDQNSNKLQVQGCSNGEPYGRFIEENVSKTSTSTIDPELNMDLIETLFGTIEN</sequence>
<dbReference type="GO" id="GO:0000160">
    <property type="term" value="P:phosphorelay signal transduction system"/>
    <property type="evidence" value="ECO:0007669"/>
    <property type="project" value="InterPro"/>
</dbReference>
<evidence type="ECO:0000259" key="6">
    <source>
        <dbReference type="PROSITE" id="PS50110"/>
    </source>
</evidence>
<evidence type="ECO:0000256" key="2">
    <source>
        <dbReference type="ARBA" id="ARBA00023015"/>
    </source>
</evidence>
<accession>A0AAV0Z504</accession>
<dbReference type="InterPro" id="IPR001789">
    <property type="entry name" value="Sig_transdc_resp-reg_receiver"/>
</dbReference>
<dbReference type="GO" id="GO:0003677">
    <property type="term" value="F:DNA binding"/>
    <property type="evidence" value="ECO:0007669"/>
    <property type="project" value="InterPro"/>
</dbReference>
<keyword evidence="3" id="KW-0804">Transcription</keyword>
<evidence type="ECO:0000256" key="1">
    <source>
        <dbReference type="ARBA" id="ARBA00004123"/>
    </source>
</evidence>
<comment type="caution">
    <text evidence="5">Lacks conserved residue(s) required for the propagation of feature annotation.</text>
</comment>
<organism evidence="7 8">
    <name type="scientific">Vicia faba</name>
    <name type="common">Broad bean</name>
    <name type="synonym">Faba vulgaris</name>
    <dbReference type="NCBI Taxonomy" id="3906"/>
    <lineage>
        <taxon>Eukaryota</taxon>
        <taxon>Viridiplantae</taxon>
        <taxon>Streptophyta</taxon>
        <taxon>Embryophyta</taxon>
        <taxon>Tracheophyta</taxon>
        <taxon>Spermatophyta</taxon>
        <taxon>Magnoliopsida</taxon>
        <taxon>eudicotyledons</taxon>
        <taxon>Gunneridae</taxon>
        <taxon>Pentapetalae</taxon>
        <taxon>rosids</taxon>
        <taxon>fabids</taxon>
        <taxon>Fabales</taxon>
        <taxon>Fabaceae</taxon>
        <taxon>Papilionoideae</taxon>
        <taxon>50 kb inversion clade</taxon>
        <taxon>NPAAA clade</taxon>
        <taxon>Hologalegina</taxon>
        <taxon>IRL clade</taxon>
        <taxon>Fabeae</taxon>
        <taxon>Vicia</taxon>
    </lineage>
</organism>
<dbReference type="PANTHER" id="PTHR31442:SF40">
    <property type="entry name" value="HOMEODOMAIN-LIKE SUPERFAMILY PROTEIN"/>
    <property type="match status" value="1"/>
</dbReference>
<evidence type="ECO:0000256" key="5">
    <source>
        <dbReference type="PROSITE-ProRule" id="PRU00169"/>
    </source>
</evidence>
<feature type="domain" description="Response regulatory" evidence="6">
    <location>
        <begin position="1"/>
        <end position="39"/>
    </location>
</feature>
<dbReference type="PROSITE" id="PS50110">
    <property type="entry name" value="RESPONSE_REGULATORY"/>
    <property type="match status" value="1"/>
</dbReference>
<evidence type="ECO:0000313" key="7">
    <source>
        <dbReference type="EMBL" id="CAI8593636.1"/>
    </source>
</evidence>
<dbReference type="Proteomes" id="UP001157006">
    <property type="component" value="Chromosome 1S"/>
</dbReference>
<dbReference type="FunFam" id="1.10.10.60:FF:000007">
    <property type="entry name" value="Two-component response regulator"/>
    <property type="match status" value="1"/>
</dbReference>
<keyword evidence="4" id="KW-0539">Nucleus</keyword>
<evidence type="ECO:0000313" key="8">
    <source>
        <dbReference type="Proteomes" id="UP001157006"/>
    </source>
</evidence>
<evidence type="ECO:0000256" key="4">
    <source>
        <dbReference type="ARBA" id="ARBA00023242"/>
    </source>
</evidence>
<dbReference type="GO" id="GO:0005634">
    <property type="term" value="C:nucleus"/>
    <property type="evidence" value="ECO:0007669"/>
    <property type="project" value="UniProtKB-SubCell"/>
</dbReference>
<gene>
    <name evidence="7" type="ORF">VFH_I101360</name>
</gene>
<dbReference type="PANTHER" id="PTHR31442">
    <property type="entry name" value="HOMEODOMAIN-LIKE SUPERFAMILY PROTEIN-RELATED"/>
    <property type="match status" value="1"/>
</dbReference>
<dbReference type="InterPro" id="IPR044841">
    <property type="entry name" value="LUX/BOA-like"/>
</dbReference>
<dbReference type="EMBL" id="OX451735">
    <property type="protein sequence ID" value="CAI8593636.1"/>
    <property type="molecule type" value="Genomic_DNA"/>
</dbReference>
<dbReference type="SUPFAM" id="SSF46689">
    <property type="entry name" value="Homeodomain-like"/>
    <property type="match status" value="1"/>
</dbReference>
<dbReference type="GO" id="GO:0003700">
    <property type="term" value="F:DNA-binding transcription factor activity"/>
    <property type="evidence" value="ECO:0007669"/>
    <property type="project" value="InterPro"/>
</dbReference>